<name>A0A6C2CA08_9LACO</name>
<comment type="caution">
    <text evidence="2">The sequence shown here is derived from an EMBL/GenBank/DDBJ whole genome shotgun (WGS) entry which is preliminary data.</text>
</comment>
<dbReference type="PANTHER" id="PTHR34980:SF2">
    <property type="entry name" value="INNER MEMBRANE PROTEIN YHAH-RELATED"/>
    <property type="match status" value="1"/>
</dbReference>
<dbReference type="EMBL" id="SDGZ01000003">
    <property type="protein sequence ID" value="TYC50970.1"/>
    <property type="molecule type" value="Genomic_DNA"/>
</dbReference>
<dbReference type="OrthoDB" id="2285053at2"/>
<feature type="transmembrane region" description="Helical" evidence="1">
    <location>
        <begin position="94"/>
        <end position="118"/>
    </location>
</feature>
<dbReference type="PANTHER" id="PTHR34980">
    <property type="entry name" value="INNER MEMBRANE PROTEIN-RELATED-RELATED"/>
    <property type="match status" value="1"/>
</dbReference>
<reference evidence="2 3" key="1">
    <citation type="submission" date="2019-01" db="EMBL/GenBank/DDBJ databases">
        <title>Weissella sp. nov., a novel lactic acid bacterium isolated from animal feces.</title>
        <authorList>
            <person name="Wang L.-T."/>
        </authorList>
    </citation>
    <scope>NUCLEOTIDE SEQUENCE [LARGE SCALE GENOMIC DNA]</scope>
    <source>
        <strain evidence="2 3">8H-2</strain>
    </source>
</reference>
<sequence length="149" mass="16730">MFEYYADFWKNYVNFTGTASRSQYWYAYLWNAIIIALLVAAMLGGALVTGSFSESSAPIPSIIAIVILGLFLIALIIPNLSITIRRLRDGGFHWAFIFLGLIPYVGIFGSFVIFIFTLMPTKVVVRQTEVIKVYEVQQANSDDENLDGK</sequence>
<organism evidence="2 3">
    <name type="scientific">Weissella muntiaci</name>
    <dbReference type="NCBI Taxonomy" id="2508881"/>
    <lineage>
        <taxon>Bacteria</taxon>
        <taxon>Bacillati</taxon>
        <taxon>Bacillota</taxon>
        <taxon>Bacilli</taxon>
        <taxon>Lactobacillales</taxon>
        <taxon>Lactobacillaceae</taxon>
        <taxon>Weissella</taxon>
    </lineage>
</organism>
<accession>A0A6C2CA08</accession>
<dbReference type="InterPro" id="IPR008523">
    <property type="entry name" value="DUF805"/>
</dbReference>
<evidence type="ECO:0000256" key="1">
    <source>
        <dbReference type="SAM" id="Phobius"/>
    </source>
</evidence>
<evidence type="ECO:0000313" key="3">
    <source>
        <dbReference type="Proteomes" id="UP000371977"/>
    </source>
</evidence>
<dbReference type="AlphaFoldDB" id="A0A6C2CA08"/>
<dbReference type="Pfam" id="PF05656">
    <property type="entry name" value="DUF805"/>
    <property type="match status" value="1"/>
</dbReference>
<gene>
    <name evidence="2" type="ORF">ESZ50_00095</name>
</gene>
<dbReference type="RefSeq" id="WP_148621556.1">
    <property type="nucleotide sequence ID" value="NZ_SDGZ01000003.1"/>
</dbReference>
<keyword evidence="1" id="KW-0472">Membrane</keyword>
<feature type="transmembrane region" description="Helical" evidence="1">
    <location>
        <begin position="62"/>
        <end position="82"/>
    </location>
</feature>
<dbReference type="GO" id="GO:0005886">
    <property type="term" value="C:plasma membrane"/>
    <property type="evidence" value="ECO:0007669"/>
    <property type="project" value="TreeGrafter"/>
</dbReference>
<keyword evidence="3" id="KW-1185">Reference proteome</keyword>
<keyword evidence="1" id="KW-0812">Transmembrane</keyword>
<proteinExistence type="predicted"/>
<dbReference type="Proteomes" id="UP000371977">
    <property type="component" value="Unassembled WGS sequence"/>
</dbReference>
<evidence type="ECO:0000313" key="2">
    <source>
        <dbReference type="EMBL" id="TYC50970.1"/>
    </source>
</evidence>
<protein>
    <submittedName>
        <fullName evidence="2">DUF805 domain-containing protein</fullName>
    </submittedName>
</protein>
<feature type="transmembrane region" description="Helical" evidence="1">
    <location>
        <begin position="28"/>
        <end position="50"/>
    </location>
</feature>
<keyword evidence="1" id="KW-1133">Transmembrane helix</keyword>